<evidence type="ECO:0000259" key="2">
    <source>
        <dbReference type="Pfam" id="PF13439"/>
    </source>
</evidence>
<sequence>MKILHINLNFKVSSLYKQFSEYLIKNNADISVYFPTARDWKNTEEADYLETDPILNKYDRLFFYNRNKKIVKSIEEKYQTKQIDLIHAHSLFSNGNIAYSIKRKHHIPYIVAVRNTDINVFFKKLVYMRNRGIKILNEADKIICLSESYKKILLNKYIPQNIKNSIEKKIEIIPNGIAPYWFDYKNKPKKLSQNRKLKILSVGFVNKNKNALTSAKACQYLKNKLGIDIELTLVGDIQDEKYFNKIDKYKFVNHIPFQPKEKLLEIYRESDIFLMPSITETFGLSYAEALSQGLPVLYSKGQGFDKQFMDGVVGYSVESDNEKDIASKIQLVMGNYSNLSKNCITGVEKYCWDKISKKYIEIYKNSSTRMK</sequence>
<dbReference type="SUPFAM" id="SSF53756">
    <property type="entry name" value="UDP-Glycosyltransferase/glycogen phosphorylase"/>
    <property type="match status" value="1"/>
</dbReference>
<keyword evidence="4" id="KW-1185">Reference proteome</keyword>
<feature type="domain" description="Glycosyltransferase subfamily 4-like N-terminal" evidence="2">
    <location>
        <begin position="17"/>
        <end position="177"/>
    </location>
</feature>
<proteinExistence type="predicted"/>
<dbReference type="Proteomes" id="UP000198571">
    <property type="component" value="Unassembled WGS sequence"/>
</dbReference>
<dbReference type="Gene3D" id="3.40.50.2000">
    <property type="entry name" value="Glycogen Phosphorylase B"/>
    <property type="match status" value="2"/>
</dbReference>
<dbReference type="GO" id="GO:0016757">
    <property type="term" value="F:glycosyltransferase activity"/>
    <property type="evidence" value="ECO:0007669"/>
    <property type="project" value="InterPro"/>
</dbReference>
<reference evidence="4" key="1">
    <citation type="submission" date="2016-10" db="EMBL/GenBank/DDBJ databases">
        <authorList>
            <person name="Varghese N."/>
            <person name="Submissions S."/>
        </authorList>
    </citation>
    <scope>NUCLEOTIDE SEQUENCE [LARGE SCALE GENOMIC DNA]</scope>
    <source>
        <strain evidence="4">S9</strain>
    </source>
</reference>
<evidence type="ECO:0000313" key="4">
    <source>
        <dbReference type="Proteomes" id="UP000198571"/>
    </source>
</evidence>
<name>A0A1H9X9V1_9BACI</name>
<dbReference type="InterPro" id="IPR028098">
    <property type="entry name" value="Glyco_trans_4-like_N"/>
</dbReference>
<keyword evidence="3" id="KW-0808">Transferase</keyword>
<evidence type="ECO:0000313" key="3">
    <source>
        <dbReference type="EMBL" id="SES42839.1"/>
    </source>
</evidence>
<dbReference type="OrthoDB" id="9806653at2"/>
<dbReference type="InterPro" id="IPR050194">
    <property type="entry name" value="Glycosyltransferase_grp1"/>
</dbReference>
<dbReference type="RefSeq" id="WP_093056202.1">
    <property type="nucleotide sequence ID" value="NZ_FOGT01000030.1"/>
</dbReference>
<dbReference type="AlphaFoldDB" id="A0A1H9X9V1"/>
<dbReference type="Pfam" id="PF00534">
    <property type="entry name" value="Glycos_transf_1"/>
    <property type="match status" value="1"/>
</dbReference>
<evidence type="ECO:0000259" key="1">
    <source>
        <dbReference type="Pfam" id="PF00534"/>
    </source>
</evidence>
<dbReference type="PANTHER" id="PTHR45947:SF3">
    <property type="entry name" value="SULFOQUINOVOSYL TRANSFERASE SQD2"/>
    <property type="match status" value="1"/>
</dbReference>
<protein>
    <submittedName>
        <fullName evidence="3">Glycosyltransferase involved in cell wall bisynthesis</fullName>
    </submittedName>
</protein>
<gene>
    <name evidence="3" type="ORF">SAMN05518684_13010</name>
</gene>
<accession>A0A1H9X9V1</accession>
<dbReference type="STRING" id="1601833.SAMN05518684_13010"/>
<dbReference type="Pfam" id="PF13439">
    <property type="entry name" value="Glyco_transf_4"/>
    <property type="match status" value="1"/>
</dbReference>
<feature type="domain" description="Glycosyl transferase family 1" evidence="1">
    <location>
        <begin position="186"/>
        <end position="345"/>
    </location>
</feature>
<dbReference type="InterPro" id="IPR001296">
    <property type="entry name" value="Glyco_trans_1"/>
</dbReference>
<dbReference type="CDD" id="cd03801">
    <property type="entry name" value="GT4_PimA-like"/>
    <property type="match status" value="1"/>
</dbReference>
<organism evidence="3 4">
    <name type="scientific">Salipaludibacillus aurantiacus</name>
    <dbReference type="NCBI Taxonomy" id="1601833"/>
    <lineage>
        <taxon>Bacteria</taxon>
        <taxon>Bacillati</taxon>
        <taxon>Bacillota</taxon>
        <taxon>Bacilli</taxon>
        <taxon>Bacillales</taxon>
        <taxon>Bacillaceae</taxon>
    </lineage>
</organism>
<dbReference type="PANTHER" id="PTHR45947">
    <property type="entry name" value="SULFOQUINOVOSYL TRANSFERASE SQD2"/>
    <property type="match status" value="1"/>
</dbReference>
<dbReference type="EMBL" id="FOGT01000030">
    <property type="protein sequence ID" value="SES42839.1"/>
    <property type="molecule type" value="Genomic_DNA"/>
</dbReference>